<proteinExistence type="predicted"/>
<dbReference type="Proteomes" id="UP001229773">
    <property type="component" value="Chromosome"/>
</dbReference>
<name>A0ABD7Z4Z6_9NEIS</name>
<comment type="subcellular location">
    <subcellularLocation>
        <location evidence="1">Secreted</location>
    </subcellularLocation>
</comment>
<reference evidence="4 5" key="1">
    <citation type="submission" date="2023-08" db="EMBL/GenBank/DDBJ databases">
        <title>Complete genome sequences of 12 bacterial strains from the honey bee gut, resolved with long-read nanopore sequencing.</title>
        <authorList>
            <person name="Kwong W.K."/>
            <person name="Acheampong S."/>
            <person name="Polat M.F."/>
        </authorList>
    </citation>
    <scope>NUCLEOTIDE SEQUENCE [LARGE SCALE GENOMIC DNA]</scope>
    <source>
        <strain evidence="5">wkB9</strain>
    </source>
</reference>
<evidence type="ECO:0000256" key="3">
    <source>
        <dbReference type="SAM" id="MobiDB-lite"/>
    </source>
</evidence>
<feature type="region of interest" description="Disordered" evidence="3">
    <location>
        <begin position="786"/>
        <end position="808"/>
    </location>
</feature>
<dbReference type="InterPro" id="IPR011049">
    <property type="entry name" value="Serralysin-like_metalloprot_C"/>
</dbReference>
<sequence length="1725" mass="188118">METLNNLYRQQNNSQPRTEINSLKSAAFAESPNSANTNGLIQGNDWVKDRYVFRNGHGQHTISDQGYDSSDSYWQQQRNDIVFENINSAEALFKRSGNNLIIYTNNSRDSVILNDYFDYNKNSRAFNFIFNDKTITYENLKSDYTFSVNGDYNDNIINGWQGKDLLYGGDGNDTLNGNDGDDTLYGEAGNDILNGGNGNDTLYGGTGNDTLNGADGDDIINGDDGDDILYGDAGNDQLNGGYGNDTLNGGNGNDILNGDGGDDILYGDAGNDVLNGGYGNDTITGGTGFDILNGGYGNDILNGGDYEKDQYIFQRGHGQDVINDKGDDYAISYLQQKRNDLVFQGANSVNALFTRAGNDLIIRAYGTTDSVTLPDYFDLNKSSRAFNFIFDDKTITYENLKTDYGIPSNGDAGNNTLIGWVGKDIMNGGYGNDVLWGRNGDDILNGGDGNDELNGENGDDILNGDYGCDTLNGGAGNDILNGGNFEKDRYLFQKGHGQDIINDMSKPNQTSAINDLVFQGAKSADAVFTRSGNNLVISAYGSNDSVTLIDYFDYILGSGANSKIDSTLDSRAFNFIFDDRTITYEYFKNNYTFTANGNDQNNIIRGWEGKNILNGGAGNDTLYGDGSNDILIGGTGNDILYGGGGQKDIFQFEKGHGQDVIYNGYTTDNTANSYDLIFKVAYSANAAFSRYGDNLIIHAYGSDDSVTIINYFNCSNKQDFNFIFDDKTINYQYILNNFPLTFIGDSRRNYENGWEGKNILNGGGGNDVLYGNKQDDILNGDDGDDYLSGQDGNDTLNGGAGNDRLNGGNGSDILNGGAGNDILDGGHNEKDTYIFQRGHGQDIIQESYYSNQSVEVNDVIFEGVNFANAVFTRSDNNLVIHAYGSDDSVTINNYFYKNSYLPNSNSHAYNFIFNDKIITYSDLVNNDYSFTAIGDNTNNKIDGWDGKNILSGGGGNDFLYGQDKDDVLNGDDGDDELNGAGGDDILNGGDGDDKLYGGKGSDVLIGGTGNDILNGGYNEKDTYLFQYGHGQDIINEGYNGNQPVYANDVIFEDAYSNDATFTRSGNDLVIHAYHSDDSVTLTNYFTDGSKRAFNFIFTDKTIDYEYLKNNYTFTPTVITNKTIVGTDSNDILNGGVGNDTLYGLSGNDTLNGNDGSDILWGGYDNDILNGGNGNDTLYGDSGYDILNGGAGNDILNGGDREKDRYLFQRGHGQDTINDTGYYNYSNEVDDIVFEGANFADAVFIRSGKDLIVRAYGSEDSVTLTDYFTNGLANAFNFIFNDKSIDYQYIKNNFTFTADGDDTDNTINGWRDGKNILNGGAGNDILNGEDKDDVLNGGDGNDSLYGNNGIDTLNGGAGNDFLDGGDSADRYLFQRGHGQDIIDDKFLTSDVNEVVFQGAKFADAVFTSSGENLIIHAYGSNDSVTINDYFYIDSYKPAKAYKFIFEDRIITYQDFQNYYTYITHGDSSNDTINGINGWEGKNIISGGYGNDKLYGQNKDDILNGDDGDDTLHGWSGNDILNGGNGDDYLYGDGGFDILNGGTGNDYLDGGDRKDRYLFQRGHGQDIIDDRGNDISSEYNDIVFEGTNLTNAVFSRSGYDLIVRAYGTDDSVTLSRYFDSSARAHSFNFIFDDKTISYLDIIKGNYLSAQTGKSGYGITSKSLLNRDLLTRNSTPVANESPAVASQAQQLASAMSGFTARQDSSLSGMPDQIQQFVQQNNFAAYWGN</sequence>
<evidence type="ECO:0000256" key="1">
    <source>
        <dbReference type="ARBA" id="ARBA00004613"/>
    </source>
</evidence>
<keyword evidence="2" id="KW-0964">Secreted</keyword>
<gene>
    <name evidence="4" type="ORF">RAM05_02575</name>
</gene>
<dbReference type="InterPro" id="IPR001343">
    <property type="entry name" value="Hemolysn_Ca-bd"/>
</dbReference>
<protein>
    <submittedName>
        <fullName evidence="4">Calcium-binding protein</fullName>
    </submittedName>
</protein>
<organism evidence="4 5">
    <name type="scientific">Snodgrassella alvi</name>
    <dbReference type="NCBI Taxonomy" id="1196083"/>
    <lineage>
        <taxon>Bacteria</taxon>
        <taxon>Pseudomonadati</taxon>
        <taxon>Pseudomonadota</taxon>
        <taxon>Betaproteobacteria</taxon>
        <taxon>Neisseriales</taxon>
        <taxon>Neisseriaceae</taxon>
        <taxon>Snodgrassella</taxon>
    </lineage>
</organism>
<evidence type="ECO:0000313" key="5">
    <source>
        <dbReference type="Proteomes" id="UP001229773"/>
    </source>
</evidence>
<dbReference type="SUPFAM" id="SSF51120">
    <property type="entry name" value="beta-Roll"/>
    <property type="match status" value="9"/>
</dbReference>
<dbReference type="GO" id="GO:0005576">
    <property type="term" value="C:extracellular region"/>
    <property type="evidence" value="ECO:0007669"/>
    <property type="project" value="UniProtKB-SubCell"/>
</dbReference>
<dbReference type="InterPro" id="IPR050557">
    <property type="entry name" value="RTX_toxin/Mannuronan_C5-epim"/>
</dbReference>
<dbReference type="Gene3D" id="2.150.10.10">
    <property type="entry name" value="Serralysin-like metalloprotease, C-terminal"/>
    <property type="match status" value="14"/>
</dbReference>
<evidence type="ECO:0000256" key="2">
    <source>
        <dbReference type="ARBA" id="ARBA00022525"/>
    </source>
</evidence>
<dbReference type="RefSeq" id="WP_025329854.1">
    <property type="nucleotide sequence ID" value="NZ_CP132375.1"/>
</dbReference>
<dbReference type="Pfam" id="PF00353">
    <property type="entry name" value="HemolysinCabind"/>
    <property type="match status" value="17"/>
</dbReference>
<dbReference type="PROSITE" id="PS00330">
    <property type="entry name" value="HEMOLYSIN_CALCIUM"/>
    <property type="match status" value="19"/>
</dbReference>
<accession>A0ABD7Z4Z6</accession>
<dbReference type="GeneID" id="77100007"/>
<dbReference type="PRINTS" id="PR00313">
    <property type="entry name" value="CABNDNGRPT"/>
</dbReference>
<dbReference type="PANTHER" id="PTHR38340">
    <property type="entry name" value="S-LAYER PROTEIN"/>
    <property type="match status" value="1"/>
</dbReference>
<dbReference type="PANTHER" id="PTHR38340:SF1">
    <property type="entry name" value="S-LAYER PROTEIN"/>
    <property type="match status" value="1"/>
</dbReference>
<dbReference type="InterPro" id="IPR018511">
    <property type="entry name" value="Hemolysin-typ_Ca-bd_CS"/>
</dbReference>
<evidence type="ECO:0000313" key="4">
    <source>
        <dbReference type="EMBL" id="WLS98915.1"/>
    </source>
</evidence>
<dbReference type="EMBL" id="CP132375">
    <property type="protein sequence ID" value="WLS98915.1"/>
    <property type="molecule type" value="Genomic_DNA"/>
</dbReference>